<accession>A0A1I4ATX1</accession>
<evidence type="ECO:0000313" key="1">
    <source>
        <dbReference type="EMBL" id="SFK59387.1"/>
    </source>
</evidence>
<keyword evidence="2" id="KW-1185">Reference proteome</keyword>
<sequence length="133" mass="14549">MRRVTRNFLVGVGLVVVALLALGALPSYLGTGDPYYLTAETTNVTDSANSTVEAVDVSNVSARRYPYLLGALEDGQSDGYQKGPFGLKTAFTHSPFDEYDSLVVQNPDARVDDEDAVLVEYKGQRYRVRVVQP</sequence>
<dbReference type="Proteomes" id="UP000199607">
    <property type="component" value="Unassembled WGS sequence"/>
</dbReference>
<dbReference type="AlphaFoldDB" id="A0A1I4ATX1"/>
<evidence type="ECO:0000313" key="2">
    <source>
        <dbReference type="Proteomes" id="UP000199607"/>
    </source>
</evidence>
<gene>
    <name evidence="1" type="ORF">SAMN04487950_0081</name>
</gene>
<dbReference type="EMBL" id="FOTC01000001">
    <property type="protein sequence ID" value="SFK59387.1"/>
    <property type="molecule type" value="Genomic_DNA"/>
</dbReference>
<dbReference type="STRING" id="553466.SAMN04487950_0081"/>
<organism evidence="1 2">
    <name type="scientific">Halogranum rubrum</name>
    <dbReference type="NCBI Taxonomy" id="553466"/>
    <lineage>
        <taxon>Archaea</taxon>
        <taxon>Methanobacteriati</taxon>
        <taxon>Methanobacteriota</taxon>
        <taxon>Stenosarchaea group</taxon>
        <taxon>Halobacteria</taxon>
        <taxon>Halobacteriales</taxon>
        <taxon>Haloferacaceae</taxon>
    </lineage>
</organism>
<dbReference type="RefSeq" id="WP_089864320.1">
    <property type="nucleotide sequence ID" value="NZ_FOTC01000001.1"/>
</dbReference>
<name>A0A1I4ATX1_9EURY</name>
<reference evidence="2" key="1">
    <citation type="submission" date="2016-10" db="EMBL/GenBank/DDBJ databases">
        <authorList>
            <person name="Varghese N."/>
            <person name="Submissions S."/>
        </authorList>
    </citation>
    <scope>NUCLEOTIDE SEQUENCE [LARGE SCALE GENOMIC DNA]</scope>
    <source>
        <strain evidence="2">CGMCC 1.7738</strain>
    </source>
</reference>
<protein>
    <submittedName>
        <fullName evidence="1">Uncharacterized protein</fullName>
    </submittedName>
</protein>
<proteinExistence type="predicted"/>